<gene>
    <name evidence="1" type="ORF">JIN78_15860</name>
</gene>
<dbReference type="RefSeq" id="WP_200392982.1">
    <property type="nucleotide sequence ID" value="NZ_JAENIO010000061.1"/>
</dbReference>
<proteinExistence type="predicted"/>
<evidence type="ECO:0000313" key="2">
    <source>
        <dbReference type="Proteomes" id="UP000604083"/>
    </source>
</evidence>
<keyword evidence="2" id="KW-1185">Reference proteome</keyword>
<dbReference type="Proteomes" id="UP000604083">
    <property type="component" value="Unassembled WGS sequence"/>
</dbReference>
<reference evidence="1" key="1">
    <citation type="submission" date="2021-01" db="EMBL/GenBank/DDBJ databases">
        <title>Modified the classification status of verrucomicrobia.</title>
        <authorList>
            <person name="Feng X."/>
        </authorList>
    </citation>
    <scope>NUCLEOTIDE SEQUENCE</scope>
    <source>
        <strain evidence="1">KCTC 12986</strain>
    </source>
</reference>
<accession>A0A934RWQ0</accession>
<name>A0A934RWQ0_9BACT</name>
<organism evidence="1 2">
    <name type="scientific">Roseibacillus ishigakijimensis</name>
    <dbReference type="NCBI Taxonomy" id="454146"/>
    <lineage>
        <taxon>Bacteria</taxon>
        <taxon>Pseudomonadati</taxon>
        <taxon>Verrucomicrobiota</taxon>
        <taxon>Verrucomicrobiia</taxon>
        <taxon>Verrucomicrobiales</taxon>
        <taxon>Verrucomicrobiaceae</taxon>
        <taxon>Roseibacillus</taxon>
    </lineage>
</organism>
<sequence length="217" mass="24477">MECLEDEFVPLLIRNNHPGEEASWLAHYHEPGWNFPVARFFSGEGQELLPRRDRLFSLPDLFPRLEMALMLMGKPSAILPLVRPETIRPELLAVRQSGPWQGELPLGHLPPVIQSQAAWHQGREATLLSSNPSLGGISALSQQIHDTLGEVEIFHGRALKGTRPAKEADQKFRLARSPWNALPTLTAHQRSRLEGWLAHDPGRIVEFLTPRQRALQP</sequence>
<dbReference type="AlphaFoldDB" id="A0A934RWQ0"/>
<evidence type="ECO:0000313" key="1">
    <source>
        <dbReference type="EMBL" id="MBK1835545.1"/>
    </source>
</evidence>
<comment type="caution">
    <text evidence="1">The sequence shown here is derived from an EMBL/GenBank/DDBJ whole genome shotgun (WGS) entry which is preliminary data.</text>
</comment>
<dbReference type="EMBL" id="JAENIO010000061">
    <property type="protein sequence ID" value="MBK1835545.1"/>
    <property type="molecule type" value="Genomic_DNA"/>
</dbReference>
<protein>
    <submittedName>
        <fullName evidence="1">Uncharacterized protein</fullName>
    </submittedName>
</protein>